<dbReference type="InterPro" id="IPR025937">
    <property type="entry name" value="PDGLE_dom"/>
</dbReference>
<dbReference type="PANTHER" id="PTHR34229:SF1">
    <property type="entry name" value="METAL TRANSPORT PROTEIN HI_1621-RELATED"/>
    <property type="match status" value="1"/>
</dbReference>
<feature type="transmembrane region" description="Helical" evidence="7">
    <location>
        <begin position="12"/>
        <end position="31"/>
    </location>
</feature>
<evidence type="ECO:0000256" key="2">
    <source>
        <dbReference type="ARBA" id="ARBA00022448"/>
    </source>
</evidence>
<comment type="subcellular location">
    <subcellularLocation>
        <location evidence="1">Cell membrane</location>
        <topology evidence="1">Multi-pass membrane protein</topology>
    </subcellularLocation>
</comment>
<feature type="domain" description="PDGLE" evidence="8">
    <location>
        <begin position="210"/>
        <end position="288"/>
    </location>
</feature>
<dbReference type="AlphaFoldDB" id="G0GAC4"/>
<dbReference type="GO" id="GO:0005886">
    <property type="term" value="C:plasma membrane"/>
    <property type="evidence" value="ECO:0007669"/>
    <property type="project" value="UniProtKB-SubCell"/>
</dbReference>
<evidence type="ECO:0000256" key="6">
    <source>
        <dbReference type="ARBA" id="ARBA00023136"/>
    </source>
</evidence>
<evidence type="ECO:0000313" key="10">
    <source>
        <dbReference type="Proteomes" id="UP000007254"/>
    </source>
</evidence>
<protein>
    <submittedName>
        <fullName evidence="9">Cobalamin (Vitamin B12) biosynthesis CbiM protein</fullName>
    </submittedName>
</protein>
<feature type="transmembrane region" description="Helical" evidence="7">
    <location>
        <begin position="43"/>
        <end position="61"/>
    </location>
</feature>
<evidence type="ECO:0000256" key="5">
    <source>
        <dbReference type="ARBA" id="ARBA00022989"/>
    </source>
</evidence>
<dbReference type="PANTHER" id="PTHR34229">
    <property type="entry name" value="METAL TRANSPORT PROTEIN HI_1621-RELATED"/>
    <property type="match status" value="1"/>
</dbReference>
<evidence type="ECO:0000256" key="4">
    <source>
        <dbReference type="ARBA" id="ARBA00022692"/>
    </source>
</evidence>
<dbReference type="GO" id="GO:0000041">
    <property type="term" value="P:transition metal ion transport"/>
    <property type="evidence" value="ECO:0007669"/>
    <property type="project" value="InterPro"/>
</dbReference>
<dbReference type="Pfam" id="PF13190">
    <property type="entry name" value="PDGLE"/>
    <property type="match status" value="1"/>
</dbReference>
<feature type="transmembrane region" description="Helical" evidence="7">
    <location>
        <begin position="135"/>
        <end position="161"/>
    </location>
</feature>
<dbReference type="Gene3D" id="1.10.1760.20">
    <property type="match status" value="1"/>
</dbReference>
<keyword evidence="4 7" id="KW-0812">Transmembrane</keyword>
<dbReference type="InterPro" id="IPR002751">
    <property type="entry name" value="CbiM/NikMN"/>
</dbReference>
<dbReference type="Proteomes" id="UP000007254">
    <property type="component" value="Chromosome"/>
</dbReference>
<dbReference type="HOGENOM" id="CLU_052508_0_0_12"/>
<evidence type="ECO:0000256" key="3">
    <source>
        <dbReference type="ARBA" id="ARBA00022475"/>
    </source>
</evidence>
<keyword evidence="2" id="KW-0813">Transport</keyword>
<dbReference type="STRING" id="869211.Spith_1480"/>
<feature type="transmembrane region" description="Helical" evidence="7">
    <location>
        <begin position="205"/>
        <end position="224"/>
    </location>
</feature>
<organism evidence="9 10">
    <name type="scientific">Winmispira thermophila (strain ATCC 700085 / DSM 6578 / Z-1203)</name>
    <name type="common">Spirochaeta thermophila</name>
    <dbReference type="NCBI Taxonomy" id="869211"/>
    <lineage>
        <taxon>Bacteria</taxon>
        <taxon>Pseudomonadati</taxon>
        <taxon>Spirochaetota</taxon>
        <taxon>Spirochaetia</taxon>
        <taxon>Winmispirales</taxon>
        <taxon>Winmispiraceae</taxon>
        <taxon>Winmispira</taxon>
    </lineage>
</organism>
<keyword evidence="10" id="KW-1185">Reference proteome</keyword>
<accession>G0GAC4</accession>
<feature type="transmembrane region" description="Helical" evidence="7">
    <location>
        <begin position="73"/>
        <end position="100"/>
    </location>
</feature>
<dbReference type="OrthoDB" id="5395048at2"/>
<dbReference type="Pfam" id="PF01891">
    <property type="entry name" value="CbiM"/>
    <property type="match status" value="1"/>
</dbReference>
<keyword evidence="5 7" id="KW-1133">Transmembrane helix</keyword>
<feature type="transmembrane region" description="Helical" evidence="7">
    <location>
        <begin position="167"/>
        <end position="193"/>
    </location>
</feature>
<evidence type="ECO:0000313" key="9">
    <source>
        <dbReference type="EMBL" id="AEJ61743.1"/>
    </source>
</evidence>
<evidence type="ECO:0000256" key="1">
    <source>
        <dbReference type="ARBA" id="ARBA00004651"/>
    </source>
</evidence>
<feature type="transmembrane region" description="Helical" evidence="7">
    <location>
        <begin position="263"/>
        <end position="288"/>
    </location>
</feature>
<evidence type="ECO:0000259" key="8">
    <source>
        <dbReference type="Pfam" id="PF13190"/>
    </source>
</evidence>
<name>G0GAC4_WINT7</name>
<dbReference type="KEGG" id="stq:Spith_1480"/>
<dbReference type="EMBL" id="CP002903">
    <property type="protein sequence ID" value="AEJ61743.1"/>
    <property type="molecule type" value="Genomic_DNA"/>
</dbReference>
<keyword evidence="3" id="KW-1003">Cell membrane</keyword>
<feature type="transmembrane region" description="Helical" evidence="7">
    <location>
        <begin position="106"/>
        <end position="126"/>
    </location>
</feature>
<gene>
    <name evidence="9" type="ordered locus">Spith_1480</name>
</gene>
<evidence type="ECO:0000256" key="7">
    <source>
        <dbReference type="SAM" id="Phobius"/>
    </source>
</evidence>
<sequence length="294" mass="30291">MHIPSHVMSHARSGAAGGGIAGLLTVGVAWWAARSERKPDGLLFASVTALVFALEMLNVPVQHGTSGHIIGTVLAIGVLGAPFGLLSMVLVLSLQALVFADGGLASLGWNVINMAFVAALPALFLVRKDRPVSPLLWAIAGWASVVLAALACALELAYMGIFPAREAVPAMVGVHALVGFIEGAGTALLVPVLSRMGSEARTMGWLAPGLGALVGVVLFAPLASPLPDGLEWVLERFAHIKEVAPSFVSPLADYTVPGVANPFLSTILAGMVGVVLTFGLAWGVGWFLGVRRAG</sequence>
<keyword evidence="6 7" id="KW-0472">Membrane</keyword>
<dbReference type="RefSeq" id="WP_014625076.1">
    <property type="nucleotide sequence ID" value="NC_017583.1"/>
</dbReference>
<proteinExistence type="predicted"/>
<reference evidence="9 10" key="1">
    <citation type="submission" date="2011-06" db="EMBL/GenBank/DDBJ databases">
        <title>The complete genome of Spirochaeta thermophila DSM 6578.</title>
        <authorList>
            <consortium name="US DOE Joint Genome Institute (JGI-PGF)"/>
            <person name="Lucas S."/>
            <person name="Lapidus A."/>
            <person name="Bruce D."/>
            <person name="Goodwin L."/>
            <person name="Pitluck S."/>
            <person name="Peters L."/>
            <person name="Kyrpides N."/>
            <person name="Mavromatis K."/>
            <person name="Ivanova N."/>
            <person name="Mikailova N."/>
            <person name="Pagani I."/>
            <person name="Chertkov O."/>
            <person name="Detter J.C."/>
            <person name="Tapia R."/>
            <person name="Han C."/>
            <person name="Land M."/>
            <person name="Hauser L."/>
            <person name="Markowitz V."/>
            <person name="Cheng J.-F."/>
            <person name="Hugenholtz P."/>
            <person name="Woyke T."/>
            <person name="Wu D."/>
            <person name="Spring S."/>
            <person name="Merkhoffer B."/>
            <person name="Schneider S."/>
            <person name="Klenk H.-P."/>
            <person name="Eisen J.A."/>
        </authorList>
    </citation>
    <scope>NUCLEOTIDE SEQUENCE [LARGE SCALE GENOMIC DNA]</scope>
    <source>
        <strain evidence="10">ATCC 700085 / DSM 6578 / Z-1203</strain>
    </source>
</reference>